<protein>
    <submittedName>
        <fullName evidence="1">Nucleotidyl transferase AbiEii/AbiGii toxin family protein</fullName>
    </submittedName>
</protein>
<reference evidence="1 2" key="1">
    <citation type="submission" date="2024-12" db="EMBL/GenBank/DDBJ databases">
        <title>Forecasting of Potato common scab and diversities of Pathogenic streptomyces spp. in china.</title>
        <authorList>
            <person name="Handique U."/>
            <person name="Wu J."/>
        </authorList>
    </citation>
    <scope>NUCLEOTIDE SEQUENCE [LARGE SCALE GENOMIC DNA]</scope>
    <source>
        <strain evidence="1 2">ZRIMU1530</strain>
    </source>
</reference>
<accession>A0ABW9HM43</accession>
<dbReference type="InterPro" id="IPR014942">
    <property type="entry name" value="AbiEii"/>
</dbReference>
<evidence type="ECO:0000313" key="1">
    <source>
        <dbReference type="EMBL" id="MFM9609118.1"/>
    </source>
</evidence>
<keyword evidence="2" id="KW-1185">Reference proteome</keyword>
<keyword evidence="1" id="KW-0808">Transferase</keyword>
<evidence type="ECO:0000313" key="2">
    <source>
        <dbReference type="Proteomes" id="UP001631957"/>
    </source>
</evidence>
<name>A0ABW9HM43_9ACTN</name>
<dbReference type="Pfam" id="PF08843">
    <property type="entry name" value="AbiEii"/>
    <property type="match status" value="1"/>
</dbReference>
<proteinExistence type="predicted"/>
<dbReference type="RefSeq" id="WP_409121019.1">
    <property type="nucleotide sequence ID" value="NZ_JBJVNI010000005.1"/>
</dbReference>
<dbReference type="Proteomes" id="UP001631957">
    <property type="component" value="Unassembled WGS sequence"/>
</dbReference>
<comment type="caution">
    <text evidence="1">The sequence shown here is derived from an EMBL/GenBank/DDBJ whole genome shotgun (WGS) entry which is preliminary data.</text>
</comment>
<organism evidence="1 2">
    <name type="scientific">Streptomyces niveiscabiei</name>
    <dbReference type="NCBI Taxonomy" id="164115"/>
    <lineage>
        <taxon>Bacteria</taxon>
        <taxon>Bacillati</taxon>
        <taxon>Actinomycetota</taxon>
        <taxon>Actinomycetes</taxon>
        <taxon>Kitasatosporales</taxon>
        <taxon>Streptomycetaceae</taxon>
        <taxon>Streptomyces</taxon>
    </lineage>
</organism>
<sequence>MTERERRIALDHVLALIAEAPWSSSLVLRGSMTMPAWAGDAARPPGDLDWVVLEDEVGVDPLDPYPYARRIEDVQQWPEAFAGAARYDLWREEEFGTGGQRGILPPEGLSWVDSEDVDPSPPYHDLLERVRERPYAGAGVVLDAAGARDDGQWTYAEYDTPGVRLSIPWRLEHPGTLTGVAQLDFARDELLPEPPVWTLVPRITDRPPTPVRTASRALSLAWKLRWLHTDATAQGRAQGKDLYDAVLLAESPRTHLSGRLLRRVLGEFEPATVTGWEVEWTGEFARRGTAREWSGRLRRALESRS</sequence>
<gene>
    <name evidence="1" type="ORF">ACKI18_10365</name>
</gene>
<dbReference type="GO" id="GO:0016740">
    <property type="term" value="F:transferase activity"/>
    <property type="evidence" value="ECO:0007669"/>
    <property type="project" value="UniProtKB-KW"/>
</dbReference>
<dbReference type="EMBL" id="JBJVNI010000005">
    <property type="protein sequence ID" value="MFM9609118.1"/>
    <property type="molecule type" value="Genomic_DNA"/>
</dbReference>